<feature type="transmembrane region" description="Helical" evidence="7">
    <location>
        <begin position="175"/>
        <end position="192"/>
    </location>
</feature>
<evidence type="ECO:0000313" key="8">
    <source>
        <dbReference type="EMBL" id="KAJ4328607.1"/>
    </source>
</evidence>
<dbReference type="Pfam" id="PF01184">
    <property type="entry name" value="Gpr1_Fun34_YaaH"/>
    <property type="match status" value="1"/>
</dbReference>
<organism evidence="8 9">
    <name type="scientific">Fusarium piperis</name>
    <dbReference type="NCBI Taxonomy" id="1435070"/>
    <lineage>
        <taxon>Eukaryota</taxon>
        <taxon>Fungi</taxon>
        <taxon>Dikarya</taxon>
        <taxon>Ascomycota</taxon>
        <taxon>Pezizomycotina</taxon>
        <taxon>Sordariomycetes</taxon>
        <taxon>Hypocreomycetidae</taxon>
        <taxon>Hypocreales</taxon>
        <taxon>Nectriaceae</taxon>
        <taxon>Fusarium</taxon>
        <taxon>Fusarium solani species complex</taxon>
    </lineage>
</organism>
<feature type="transmembrane region" description="Helical" evidence="7">
    <location>
        <begin position="58"/>
        <end position="79"/>
    </location>
</feature>
<dbReference type="PANTHER" id="PTHR31123:SF1">
    <property type="entry name" value="ACCUMULATION OF DYADS PROTEIN 2-RELATED"/>
    <property type="match status" value="1"/>
</dbReference>
<dbReference type="InterPro" id="IPR051633">
    <property type="entry name" value="AceTr"/>
</dbReference>
<sequence length="266" mass="29178">MTGHVFDPNNDSDKTLDHHAENHPEMTTSWSLPQGGVPTQTFRIVTSEPRRFANPSPLGLSAFAVTTFVLSCVNMHVRGVTTPNIAVPLAFGYGGLVQLLAGMWEMAVGNTFGATALSSYGGFWIAYGILLTPTWNTLGEDGPYKGDTGSVMGFFLTAWWIFTTMLLICTLKSSAAFFVLFFSVDMTFLLLACESYANDLGNESARDALQQAAGFFGLLASFLAWYNALAGIQDSSNSFFRVPMFHFPWSDQGMQMRKEKTQHDLA</sequence>
<keyword evidence="5 7" id="KW-0472">Membrane</keyword>
<evidence type="ECO:0000256" key="1">
    <source>
        <dbReference type="ARBA" id="ARBA00004141"/>
    </source>
</evidence>
<evidence type="ECO:0000256" key="5">
    <source>
        <dbReference type="ARBA" id="ARBA00023136"/>
    </source>
</evidence>
<dbReference type="GO" id="GO:0015123">
    <property type="term" value="F:acetate transmembrane transporter activity"/>
    <property type="evidence" value="ECO:0007669"/>
    <property type="project" value="TreeGrafter"/>
</dbReference>
<dbReference type="OrthoDB" id="3648309at2759"/>
<evidence type="ECO:0000256" key="6">
    <source>
        <dbReference type="SAM" id="MobiDB-lite"/>
    </source>
</evidence>
<dbReference type="AlphaFoldDB" id="A0A9W8WM01"/>
<dbReference type="PANTHER" id="PTHR31123">
    <property type="entry name" value="ACCUMULATION OF DYADS PROTEIN 2-RELATED"/>
    <property type="match status" value="1"/>
</dbReference>
<feature type="transmembrane region" description="Helical" evidence="7">
    <location>
        <begin position="111"/>
        <end position="130"/>
    </location>
</feature>
<feature type="transmembrane region" description="Helical" evidence="7">
    <location>
        <begin position="85"/>
        <end position="104"/>
    </location>
</feature>
<dbReference type="EMBL" id="JAPEUR010000009">
    <property type="protein sequence ID" value="KAJ4328607.1"/>
    <property type="molecule type" value="Genomic_DNA"/>
</dbReference>
<dbReference type="GO" id="GO:0005886">
    <property type="term" value="C:plasma membrane"/>
    <property type="evidence" value="ECO:0007669"/>
    <property type="project" value="TreeGrafter"/>
</dbReference>
<evidence type="ECO:0000256" key="7">
    <source>
        <dbReference type="SAM" id="Phobius"/>
    </source>
</evidence>
<evidence type="ECO:0000256" key="2">
    <source>
        <dbReference type="ARBA" id="ARBA00005587"/>
    </source>
</evidence>
<dbReference type="NCBIfam" id="NF038013">
    <property type="entry name" value="AceTr_1"/>
    <property type="match status" value="1"/>
</dbReference>
<keyword evidence="4 7" id="KW-1133">Transmembrane helix</keyword>
<comment type="subcellular location">
    <subcellularLocation>
        <location evidence="1">Membrane</location>
        <topology evidence="1">Multi-pass membrane protein</topology>
    </subcellularLocation>
</comment>
<evidence type="ECO:0000256" key="4">
    <source>
        <dbReference type="ARBA" id="ARBA00022989"/>
    </source>
</evidence>
<evidence type="ECO:0000313" key="9">
    <source>
        <dbReference type="Proteomes" id="UP001140502"/>
    </source>
</evidence>
<accession>A0A9W8WM01</accession>
<gene>
    <name evidence="8" type="primary">mug86_2</name>
    <name evidence="8" type="ORF">N0V84_000966</name>
</gene>
<feature type="compositionally biased region" description="Basic and acidic residues" evidence="6">
    <location>
        <begin position="11"/>
        <end position="20"/>
    </location>
</feature>
<keyword evidence="9" id="KW-1185">Reference proteome</keyword>
<evidence type="ECO:0000256" key="3">
    <source>
        <dbReference type="ARBA" id="ARBA00022692"/>
    </source>
</evidence>
<feature type="transmembrane region" description="Helical" evidence="7">
    <location>
        <begin position="212"/>
        <end position="232"/>
    </location>
</feature>
<protein>
    <submittedName>
        <fullName evidence="8">Meiotically up-regulated protein 86 protein</fullName>
    </submittedName>
</protein>
<feature type="region of interest" description="Disordered" evidence="6">
    <location>
        <begin position="1"/>
        <end position="20"/>
    </location>
</feature>
<name>A0A9W8WM01_9HYPO</name>
<proteinExistence type="inferred from homology"/>
<dbReference type="Proteomes" id="UP001140502">
    <property type="component" value="Unassembled WGS sequence"/>
</dbReference>
<reference evidence="8" key="1">
    <citation type="submission" date="2022-10" db="EMBL/GenBank/DDBJ databases">
        <title>Tapping the CABI collections for fungal endophytes: first genome assemblies for Collariella, Neodidymelliopsis, Ascochyta clinopodiicola, Didymella pomorum, Didymosphaeria variabile, Neocosmospora piperis and Neocucurbitaria cava.</title>
        <authorList>
            <person name="Hill R."/>
        </authorList>
    </citation>
    <scope>NUCLEOTIDE SEQUENCE</scope>
    <source>
        <strain evidence="8">IMI 366586</strain>
    </source>
</reference>
<dbReference type="InterPro" id="IPR000791">
    <property type="entry name" value="Gpr1/Fun34/SatP-like"/>
</dbReference>
<feature type="transmembrane region" description="Helical" evidence="7">
    <location>
        <begin position="150"/>
        <end position="168"/>
    </location>
</feature>
<keyword evidence="3 7" id="KW-0812">Transmembrane</keyword>
<comment type="caution">
    <text evidence="8">The sequence shown here is derived from an EMBL/GenBank/DDBJ whole genome shotgun (WGS) entry which is preliminary data.</text>
</comment>
<comment type="similarity">
    <text evidence="2">Belongs to the acetate uptake transporter (AceTr) (TC 2.A.96) family.</text>
</comment>